<gene>
    <name evidence="2" type="ORF">NHX12_014248</name>
</gene>
<evidence type="ECO:0000256" key="1">
    <source>
        <dbReference type="SAM" id="MobiDB-lite"/>
    </source>
</evidence>
<dbReference type="Proteomes" id="UP001148018">
    <property type="component" value="Unassembled WGS sequence"/>
</dbReference>
<protein>
    <submittedName>
        <fullName evidence="2">Uncharacterized protein</fullName>
    </submittedName>
</protein>
<dbReference type="EMBL" id="JANIIK010000118">
    <property type="protein sequence ID" value="KAJ3585529.1"/>
    <property type="molecule type" value="Genomic_DNA"/>
</dbReference>
<feature type="non-terminal residue" evidence="2">
    <location>
        <position position="79"/>
    </location>
</feature>
<accession>A0A9Q0DB03</accession>
<evidence type="ECO:0000313" key="3">
    <source>
        <dbReference type="Proteomes" id="UP001148018"/>
    </source>
</evidence>
<evidence type="ECO:0000313" key="2">
    <source>
        <dbReference type="EMBL" id="KAJ3585529.1"/>
    </source>
</evidence>
<keyword evidence="3" id="KW-1185">Reference proteome</keyword>
<name>A0A9Q0DB03_9TELE</name>
<dbReference type="AlphaFoldDB" id="A0A9Q0DB03"/>
<comment type="caution">
    <text evidence="2">The sequence shown here is derived from an EMBL/GenBank/DDBJ whole genome shotgun (WGS) entry which is preliminary data.</text>
</comment>
<sequence length="79" mass="9458">MERQRRTQRKDGDGRPQREDGENGRHRRTDGEDKRHRGRMEVDQETQREGWRLRRTCVPAQQQPVVWWLAVDVSLPPGK</sequence>
<proteinExistence type="predicted"/>
<feature type="region of interest" description="Disordered" evidence="1">
    <location>
        <begin position="1"/>
        <end position="48"/>
    </location>
</feature>
<organism evidence="2 3">
    <name type="scientific">Muraenolepis orangiensis</name>
    <name type="common">Patagonian moray cod</name>
    <dbReference type="NCBI Taxonomy" id="630683"/>
    <lineage>
        <taxon>Eukaryota</taxon>
        <taxon>Metazoa</taxon>
        <taxon>Chordata</taxon>
        <taxon>Craniata</taxon>
        <taxon>Vertebrata</taxon>
        <taxon>Euteleostomi</taxon>
        <taxon>Actinopterygii</taxon>
        <taxon>Neopterygii</taxon>
        <taxon>Teleostei</taxon>
        <taxon>Neoteleostei</taxon>
        <taxon>Acanthomorphata</taxon>
        <taxon>Zeiogadaria</taxon>
        <taxon>Gadariae</taxon>
        <taxon>Gadiformes</taxon>
        <taxon>Muraenolepidoidei</taxon>
        <taxon>Muraenolepididae</taxon>
        <taxon>Muraenolepis</taxon>
    </lineage>
</organism>
<reference evidence="2" key="1">
    <citation type="submission" date="2022-07" db="EMBL/GenBank/DDBJ databases">
        <title>Chromosome-level genome of Muraenolepis orangiensis.</title>
        <authorList>
            <person name="Kim J."/>
        </authorList>
    </citation>
    <scope>NUCLEOTIDE SEQUENCE</scope>
    <source>
        <strain evidence="2">KU_S4_2022</strain>
        <tissue evidence="2">Muscle</tissue>
    </source>
</reference>